<evidence type="ECO:0000313" key="1">
    <source>
        <dbReference type="EMBL" id="SMH72092.1"/>
    </source>
</evidence>
<organism evidence="1 2">
    <name type="scientific">Candidatus Nitrosotalea okcheonensis</name>
    <dbReference type="NCBI Taxonomy" id="1903276"/>
    <lineage>
        <taxon>Archaea</taxon>
        <taxon>Nitrososphaerota</taxon>
        <taxon>Nitrososphaeria</taxon>
        <taxon>Nitrosotaleales</taxon>
        <taxon>Nitrosotaleaceae</taxon>
        <taxon>Nitrosotalea</taxon>
    </lineage>
</organism>
<accession>A0A2H1FHD2</accession>
<dbReference type="Proteomes" id="UP000230607">
    <property type="component" value="Chromosome 1"/>
</dbReference>
<protein>
    <submittedName>
        <fullName evidence="1">Uncharacterized protein</fullName>
    </submittedName>
</protein>
<dbReference type="AlphaFoldDB" id="A0A2H1FHD2"/>
<proteinExistence type="predicted"/>
<name>A0A2H1FHD2_9ARCH</name>
<evidence type="ECO:0000313" key="2">
    <source>
        <dbReference type="Proteomes" id="UP000230607"/>
    </source>
</evidence>
<gene>
    <name evidence="1" type="ORF">NCS_11904</name>
</gene>
<sequence length="24" mass="2935">MENLKGIRKIYKKGMVKEQNIEER</sequence>
<reference evidence="2" key="1">
    <citation type="submission" date="2017-03" db="EMBL/GenBank/DDBJ databases">
        <authorList>
            <person name="Herbold C."/>
        </authorList>
    </citation>
    <scope>NUCLEOTIDE SEQUENCE [LARGE SCALE GENOMIC DNA]</scope>
</reference>
<dbReference type="EMBL" id="LT841358">
    <property type="protein sequence ID" value="SMH72092.1"/>
    <property type="molecule type" value="Genomic_DNA"/>
</dbReference>
<keyword evidence="2" id="KW-1185">Reference proteome</keyword>